<sequence length="270" mass="30878">MKLGALIGVGNTASVYEWGSTEVIKLFHDCFDAASEAGKEARNAEIVDGLNVRTPRFSGLVEHEGKPGLVYERIEGKTMLRQIESTAESIDYHAKLMAQLQFELHQVRVRNDSNLKKELENRLNWTEELNDGEKRQIRAILASLPEGNALCHYDFHPDNIILSPNGPVIIDWMNVLIGDPAADVARSSMILQSTDLPSNAPEWLANGWLSNREYRVWFYEQYWREYQTLSGMLLSDVEQWMVPTIAARIIEVDRVSRGRYLENMRSRLAR</sequence>
<dbReference type="Proteomes" id="UP000535838">
    <property type="component" value="Unassembled WGS sequence"/>
</dbReference>
<keyword evidence="2" id="KW-0808">Transferase</keyword>
<proteinExistence type="predicted"/>
<dbReference type="InterPro" id="IPR011009">
    <property type="entry name" value="Kinase-like_dom_sf"/>
</dbReference>
<feature type="domain" description="Aminoglycoside phosphotransferase" evidence="1">
    <location>
        <begin position="10"/>
        <end position="197"/>
    </location>
</feature>
<comment type="caution">
    <text evidence="2">The sequence shown here is derived from an EMBL/GenBank/DDBJ whole genome shotgun (WGS) entry which is preliminary data.</text>
</comment>
<gene>
    <name evidence="2" type="ORF">H7B67_30040</name>
</gene>
<dbReference type="RefSeq" id="WP_185123589.1">
    <property type="nucleotide sequence ID" value="NZ_JACJVQ010000032.1"/>
</dbReference>
<dbReference type="AlphaFoldDB" id="A0A841T2M7"/>
<keyword evidence="3" id="KW-1185">Reference proteome</keyword>
<evidence type="ECO:0000259" key="1">
    <source>
        <dbReference type="Pfam" id="PF01636"/>
    </source>
</evidence>
<dbReference type="SUPFAM" id="SSF56112">
    <property type="entry name" value="Protein kinase-like (PK-like)"/>
    <property type="match status" value="1"/>
</dbReference>
<evidence type="ECO:0000313" key="3">
    <source>
        <dbReference type="Proteomes" id="UP000535838"/>
    </source>
</evidence>
<name>A0A841T2M7_9BACL</name>
<evidence type="ECO:0000313" key="2">
    <source>
        <dbReference type="EMBL" id="MBB6638394.1"/>
    </source>
</evidence>
<dbReference type="Gene3D" id="3.90.1200.10">
    <property type="match status" value="1"/>
</dbReference>
<dbReference type="EMBL" id="JACJVQ010000032">
    <property type="protein sequence ID" value="MBB6638394.1"/>
    <property type="molecule type" value="Genomic_DNA"/>
</dbReference>
<dbReference type="Pfam" id="PF01636">
    <property type="entry name" value="APH"/>
    <property type="match status" value="1"/>
</dbReference>
<protein>
    <submittedName>
        <fullName evidence="2">Aminoglycoside phosphotransferase family protein</fullName>
    </submittedName>
</protein>
<dbReference type="InterPro" id="IPR002575">
    <property type="entry name" value="Aminoglycoside_PTrfase"/>
</dbReference>
<reference evidence="2 3" key="1">
    <citation type="submission" date="2020-08" db="EMBL/GenBank/DDBJ databases">
        <title>Cohnella phylogeny.</title>
        <authorList>
            <person name="Dunlap C."/>
        </authorList>
    </citation>
    <scope>NUCLEOTIDE SEQUENCE [LARGE SCALE GENOMIC DNA]</scope>
    <source>
        <strain evidence="2 3">DSM 25241</strain>
    </source>
</reference>
<accession>A0A841T2M7</accession>
<organism evidence="2 3">
    <name type="scientific">Cohnella thailandensis</name>
    <dbReference type="NCBI Taxonomy" id="557557"/>
    <lineage>
        <taxon>Bacteria</taxon>
        <taxon>Bacillati</taxon>
        <taxon>Bacillota</taxon>
        <taxon>Bacilli</taxon>
        <taxon>Bacillales</taxon>
        <taxon>Paenibacillaceae</taxon>
        <taxon>Cohnella</taxon>
    </lineage>
</organism>
<dbReference type="GO" id="GO:0016740">
    <property type="term" value="F:transferase activity"/>
    <property type="evidence" value="ECO:0007669"/>
    <property type="project" value="UniProtKB-KW"/>
</dbReference>